<keyword evidence="3" id="KW-1185">Reference proteome</keyword>
<name>A0ABX9I8R3_9ACTN</name>
<dbReference type="PANTHER" id="PTHR30231">
    <property type="entry name" value="DNA POLYMERASE III SUBUNIT EPSILON"/>
    <property type="match status" value="1"/>
</dbReference>
<protein>
    <submittedName>
        <fullName evidence="2">DNA polymerase III subunit epsilon</fullName>
    </submittedName>
</protein>
<gene>
    <name evidence="2" type="ORF">CP880_10515</name>
</gene>
<dbReference type="SMART" id="SM00479">
    <property type="entry name" value="EXOIII"/>
    <property type="match status" value="1"/>
</dbReference>
<evidence type="ECO:0000313" key="2">
    <source>
        <dbReference type="EMBL" id="REB68311.1"/>
    </source>
</evidence>
<feature type="domain" description="Exonuclease" evidence="1">
    <location>
        <begin position="15"/>
        <end position="161"/>
    </location>
</feature>
<dbReference type="Proteomes" id="UP000256324">
    <property type="component" value="Unassembled WGS sequence"/>
</dbReference>
<dbReference type="SUPFAM" id="SSF53098">
    <property type="entry name" value="Ribonuclease H-like"/>
    <property type="match status" value="1"/>
</dbReference>
<dbReference type="Gene3D" id="3.30.420.10">
    <property type="entry name" value="Ribonuclease H-like superfamily/Ribonuclease H"/>
    <property type="match status" value="1"/>
</dbReference>
<proteinExistence type="predicted"/>
<dbReference type="EMBL" id="PCZS01000004">
    <property type="protein sequence ID" value="REB68311.1"/>
    <property type="molecule type" value="Genomic_DNA"/>
</dbReference>
<dbReference type="PANTHER" id="PTHR30231:SF37">
    <property type="entry name" value="EXODEOXYRIBONUCLEASE 10"/>
    <property type="match status" value="1"/>
</dbReference>
<comment type="caution">
    <text evidence="2">The sequence shown here is derived from an EMBL/GenBank/DDBJ whole genome shotgun (WGS) entry which is preliminary data.</text>
</comment>
<dbReference type="InterPro" id="IPR036397">
    <property type="entry name" value="RNaseH_sf"/>
</dbReference>
<sequence>MNNTWTPAQLLAPGVGVILDTETTDLDGRIIEISIIDAATGAVLMDQLVDPQGVPICAQAQTVHHINVADLVGAPTFAQVRPHLEQVLANRVIMAWNAPFDRERIAAEYALLGMGIPVWDWCCLMRLEASLLGCRWHKLGGPHRGLGDVLVARERLEALREIS</sequence>
<organism evidence="2 3">
    <name type="scientific">Cutibacterium namnetense</name>
    <dbReference type="NCBI Taxonomy" id="1574624"/>
    <lineage>
        <taxon>Bacteria</taxon>
        <taxon>Bacillati</taxon>
        <taxon>Actinomycetota</taxon>
        <taxon>Actinomycetes</taxon>
        <taxon>Propionibacteriales</taxon>
        <taxon>Propionibacteriaceae</taxon>
        <taxon>Cutibacterium</taxon>
    </lineage>
</organism>
<reference evidence="2 3" key="1">
    <citation type="submission" date="2017-09" db="EMBL/GenBank/DDBJ databases">
        <authorList>
            <person name="Bumgarner R.E."/>
        </authorList>
    </citation>
    <scope>NUCLEOTIDE SEQUENCE [LARGE SCALE GENOMIC DNA]</scope>
    <source>
        <strain evidence="2 3">T34998</strain>
    </source>
</reference>
<evidence type="ECO:0000259" key="1">
    <source>
        <dbReference type="SMART" id="SM00479"/>
    </source>
</evidence>
<dbReference type="RefSeq" id="WP_115939462.1">
    <property type="nucleotide sequence ID" value="NZ_PCZS01000004.1"/>
</dbReference>
<evidence type="ECO:0000313" key="3">
    <source>
        <dbReference type="Proteomes" id="UP000256324"/>
    </source>
</evidence>
<dbReference type="CDD" id="cd06127">
    <property type="entry name" value="DEDDh"/>
    <property type="match status" value="1"/>
</dbReference>
<dbReference type="Pfam" id="PF00929">
    <property type="entry name" value="RNase_T"/>
    <property type="match status" value="1"/>
</dbReference>
<dbReference type="InterPro" id="IPR012337">
    <property type="entry name" value="RNaseH-like_sf"/>
</dbReference>
<dbReference type="InterPro" id="IPR013520">
    <property type="entry name" value="Ribonucl_H"/>
</dbReference>
<accession>A0ABX9I8R3</accession>